<protein>
    <submittedName>
        <fullName evidence="1">Uncharacterized protein</fullName>
    </submittedName>
</protein>
<name>A0A4S4B081_9RHOO</name>
<reference evidence="1 2" key="1">
    <citation type="submission" date="2019-04" db="EMBL/GenBank/DDBJ databases">
        <title>Azoarcus rhizosphaerae sp. nov. isolated from rhizosphere of Ficus religiosa.</title>
        <authorList>
            <person name="Lin S.-Y."/>
            <person name="Hameed A."/>
            <person name="Hsu Y.-H."/>
            <person name="Young C.-C."/>
        </authorList>
    </citation>
    <scope>NUCLEOTIDE SEQUENCE [LARGE SCALE GENOMIC DNA]</scope>
    <source>
        <strain evidence="1 2">CC-YHH848</strain>
    </source>
</reference>
<dbReference type="AlphaFoldDB" id="A0A4S4B081"/>
<evidence type="ECO:0000313" key="2">
    <source>
        <dbReference type="Proteomes" id="UP000307956"/>
    </source>
</evidence>
<proteinExistence type="predicted"/>
<comment type="caution">
    <text evidence="1">The sequence shown here is derived from an EMBL/GenBank/DDBJ whole genome shotgun (WGS) entry which is preliminary data.</text>
</comment>
<accession>A0A4S4B081</accession>
<sequence>MIQANDESIFRAMCQLEGLLELMVVASAEVHLGVHESVTADCTELCLSLAREISEKYGSVHNLERTK</sequence>
<evidence type="ECO:0000313" key="1">
    <source>
        <dbReference type="EMBL" id="THF64265.1"/>
    </source>
</evidence>
<dbReference type="RefSeq" id="WP_136383454.1">
    <property type="nucleotide sequence ID" value="NZ_SSOD01000002.1"/>
</dbReference>
<gene>
    <name evidence="1" type="ORF">E6O51_02805</name>
</gene>
<dbReference type="EMBL" id="SSOD01000002">
    <property type="protein sequence ID" value="THF64265.1"/>
    <property type="molecule type" value="Genomic_DNA"/>
</dbReference>
<keyword evidence="2" id="KW-1185">Reference proteome</keyword>
<organism evidence="1 2">
    <name type="scientific">Pseudothauera rhizosphaerae</name>
    <dbReference type="NCBI Taxonomy" id="2565932"/>
    <lineage>
        <taxon>Bacteria</taxon>
        <taxon>Pseudomonadati</taxon>
        <taxon>Pseudomonadota</taxon>
        <taxon>Betaproteobacteria</taxon>
        <taxon>Rhodocyclales</taxon>
        <taxon>Zoogloeaceae</taxon>
        <taxon>Pseudothauera</taxon>
    </lineage>
</organism>
<dbReference type="Proteomes" id="UP000307956">
    <property type="component" value="Unassembled WGS sequence"/>
</dbReference>